<dbReference type="AlphaFoldDB" id="A0AAW2EPS8"/>
<gene>
    <name evidence="2" type="ORF">PUN28_017247</name>
</gene>
<dbReference type="EMBL" id="JADYXP020000020">
    <property type="protein sequence ID" value="KAL0104396.1"/>
    <property type="molecule type" value="Genomic_DNA"/>
</dbReference>
<protein>
    <submittedName>
        <fullName evidence="2">Uncharacterized protein</fullName>
    </submittedName>
</protein>
<feature type="region of interest" description="Disordered" evidence="1">
    <location>
        <begin position="45"/>
        <end position="77"/>
    </location>
</feature>
<dbReference type="Proteomes" id="UP001430953">
    <property type="component" value="Unassembled WGS sequence"/>
</dbReference>
<organism evidence="2 3">
    <name type="scientific">Cardiocondyla obscurior</name>
    <dbReference type="NCBI Taxonomy" id="286306"/>
    <lineage>
        <taxon>Eukaryota</taxon>
        <taxon>Metazoa</taxon>
        <taxon>Ecdysozoa</taxon>
        <taxon>Arthropoda</taxon>
        <taxon>Hexapoda</taxon>
        <taxon>Insecta</taxon>
        <taxon>Pterygota</taxon>
        <taxon>Neoptera</taxon>
        <taxon>Endopterygota</taxon>
        <taxon>Hymenoptera</taxon>
        <taxon>Apocrita</taxon>
        <taxon>Aculeata</taxon>
        <taxon>Formicoidea</taxon>
        <taxon>Formicidae</taxon>
        <taxon>Myrmicinae</taxon>
        <taxon>Cardiocondyla</taxon>
    </lineage>
</organism>
<proteinExistence type="predicted"/>
<comment type="caution">
    <text evidence="2">The sequence shown here is derived from an EMBL/GenBank/DDBJ whole genome shotgun (WGS) entry which is preliminary data.</text>
</comment>
<keyword evidence="3" id="KW-1185">Reference proteome</keyword>
<evidence type="ECO:0000256" key="1">
    <source>
        <dbReference type="SAM" id="MobiDB-lite"/>
    </source>
</evidence>
<sequence length="104" mass="11686">MQRARPCEASTSAAVGYKKRPRTIHCLSYSFAAVRSLATRVFSATPNGASSAQEEPKIKTGAAMHKTHCRSRRSRGEKEIFSRMRPVELSFMLTYVSDIRCLFL</sequence>
<name>A0AAW2EPS8_9HYME</name>
<evidence type="ECO:0000313" key="2">
    <source>
        <dbReference type="EMBL" id="KAL0104396.1"/>
    </source>
</evidence>
<evidence type="ECO:0000313" key="3">
    <source>
        <dbReference type="Proteomes" id="UP001430953"/>
    </source>
</evidence>
<reference evidence="2 3" key="1">
    <citation type="submission" date="2023-03" db="EMBL/GenBank/DDBJ databases">
        <title>High recombination rates correlate with genetic variation in Cardiocondyla obscurior ants.</title>
        <authorList>
            <person name="Errbii M."/>
        </authorList>
    </citation>
    <scope>NUCLEOTIDE SEQUENCE [LARGE SCALE GENOMIC DNA]</scope>
    <source>
        <strain evidence="2">Alpha-2009</strain>
        <tissue evidence="2">Whole body</tissue>
    </source>
</reference>
<accession>A0AAW2EPS8</accession>